<dbReference type="Gene3D" id="3.30.40.10">
    <property type="entry name" value="Zinc/RING finger domain, C3HC4 (zinc finger)"/>
    <property type="match status" value="1"/>
</dbReference>
<sequence>RDSQGEAGGGPVDCERIGMAEMAARILRRTVSLDAFSGRRQQSFGPAGGQSFRGASDLPDDLLAMLAARVMESSASADGSASGGASGSVSGSGREGGLKRRNSSRRGAGIFGSKSVFGSREDEAACRVCMEPVGDDELASGMALRLGCRCMAGLDVLHTECAERWFRIRGSSLCEVCGAEAKNLSEELKAEFRKVSEIRMRQLAARTSVEHLLPRSQSSMSGRPRDGVHAHMMMAGILAFGLFFFYSVYLKLDRVASAFISLIVGYSTTLPYFAGRHADPLTHLAITLWFLASVMGIAALLVKIQGWEPAKAAVFSAFVGGVLSAASVAAVEAAWALRRRWAQRGWTFAPTSLQGYSQPRPTEANGDL</sequence>
<keyword evidence="5" id="KW-0472">Membrane</keyword>
<reference evidence="7" key="1">
    <citation type="submission" date="2020-12" db="EMBL/GenBank/DDBJ databases">
        <authorList>
            <person name="Iha C."/>
        </authorList>
    </citation>
    <scope>NUCLEOTIDE SEQUENCE</scope>
</reference>
<proteinExistence type="predicted"/>
<keyword evidence="5" id="KW-1133">Transmembrane helix</keyword>
<dbReference type="PROSITE" id="PS51292">
    <property type="entry name" value="ZF_RING_CH"/>
    <property type="match status" value="1"/>
</dbReference>
<name>A0A8S1IZJ6_9CHLO</name>
<feature type="transmembrane region" description="Helical" evidence="5">
    <location>
        <begin position="281"/>
        <end position="302"/>
    </location>
</feature>
<dbReference type="GO" id="GO:0008270">
    <property type="term" value="F:zinc ion binding"/>
    <property type="evidence" value="ECO:0007669"/>
    <property type="project" value="UniProtKB-KW"/>
</dbReference>
<feature type="domain" description="RING-CH-type" evidence="6">
    <location>
        <begin position="118"/>
        <end position="184"/>
    </location>
</feature>
<evidence type="ECO:0000313" key="7">
    <source>
        <dbReference type="EMBL" id="CAD7696656.1"/>
    </source>
</evidence>
<comment type="caution">
    <text evidence="7">The sequence shown here is derived from an EMBL/GenBank/DDBJ whole genome shotgun (WGS) entry which is preliminary data.</text>
</comment>
<keyword evidence="3" id="KW-0862">Zinc</keyword>
<dbReference type="EMBL" id="CAJHUC010000523">
    <property type="protein sequence ID" value="CAD7696656.1"/>
    <property type="molecule type" value="Genomic_DNA"/>
</dbReference>
<evidence type="ECO:0000256" key="3">
    <source>
        <dbReference type="ARBA" id="ARBA00022833"/>
    </source>
</evidence>
<feature type="non-terminal residue" evidence="7">
    <location>
        <position position="368"/>
    </location>
</feature>
<feature type="transmembrane region" description="Helical" evidence="5">
    <location>
        <begin position="255"/>
        <end position="274"/>
    </location>
</feature>
<keyword evidence="2" id="KW-0863">Zinc-finger</keyword>
<evidence type="ECO:0000256" key="5">
    <source>
        <dbReference type="SAM" id="Phobius"/>
    </source>
</evidence>
<dbReference type="AlphaFoldDB" id="A0A8S1IZJ6"/>
<dbReference type="InterPro" id="IPR013083">
    <property type="entry name" value="Znf_RING/FYVE/PHD"/>
</dbReference>
<evidence type="ECO:0000256" key="2">
    <source>
        <dbReference type="ARBA" id="ARBA00022771"/>
    </source>
</evidence>
<evidence type="ECO:0000256" key="4">
    <source>
        <dbReference type="SAM" id="MobiDB-lite"/>
    </source>
</evidence>
<evidence type="ECO:0000313" key="8">
    <source>
        <dbReference type="Proteomes" id="UP000708148"/>
    </source>
</evidence>
<gene>
    <name evidence="7" type="ORF">OSTQU699_LOCUS2017</name>
</gene>
<keyword evidence="5" id="KW-0812">Transmembrane</keyword>
<dbReference type="PANTHER" id="PTHR46214">
    <property type="entry name" value="ZINC FINGER, RING-CH-TYPE"/>
    <property type="match status" value="1"/>
</dbReference>
<dbReference type="OrthoDB" id="1912066at2759"/>
<keyword evidence="1" id="KW-0479">Metal-binding</keyword>
<dbReference type="InterPro" id="IPR011016">
    <property type="entry name" value="Znf_RING-CH"/>
</dbReference>
<protein>
    <recommendedName>
        <fullName evidence="6">RING-CH-type domain-containing protein</fullName>
    </recommendedName>
</protein>
<dbReference type="Proteomes" id="UP000708148">
    <property type="component" value="Unassembled WGS sequence"/>
</dbReference>
<dbReference type="Pfam" id="PF12906">
    <property type="entry name" value="RINGv"/>
    <property type="match status" value="1"/>
</dbReference>
<dbReference type="SMART" id="SM00744">
    <property type="entry name" value="RINGv"/>
    <property type="match status" value="1"/>
</dbReference>
<dbReference type="PANTHER" id="PTHR46214:SF8">
    <property type="entry name" value="RING_FYVE_PHD ZINC FINGER SUPERFAMILY PROTEIN"/>
    <property type="match status" value="1"/>
</dbReference>
<feature type="transmembrane region" description="Helical" evidence="5">
    <location>
        <begin position="314"/>
        <end position="337"/>
    </location>
</feature>
<evidence type="ECO:0000256" key="1">
    <source>
        <dbReference type="ARBA" id="ARBA00022723"/>
    </source>
</evidence>
<organism evidence="7 8">
    <name type="scientific">Ostreobium quekettii</name>
    <dbReference type="NCBI Taxonomy" id="121088"/>
    <lineage>
        <taxon>Eukaryota</taxon>
        <taxon>Viridiplantae</taxon>
        <taxon>Chlorophyta</taxon>
        <taxon>core chlorophytes</taxon>
        <taxon>Ulvophyceae</taxon>
        <taxon>TCBD clade</taxon>
        <taxon>Bryopsidales</taxon>
        <taxon>Ostreobineae</taxon>
        <taxon>Ostreobiaceae</taxon>
        <taxon>Ostreobium</taxon>
    </lineage>
</organism>
<evidence type="ECO:0000259" key="6">
    <source>
        <dbReference type="PROSITE" id="PS51292"/>
    </source>
</evidence>
<feature type="region of interest" description="Disordered" evidence="4">
    <location>
        <begin position="76"/>
        <end position="107"/>
    </location>
</feature>
<dbReference type="SUPFAM" id="SSF57850">
    <property type="entry name" value="RING/U-box"/>
    <property type="match status" value="1"/>
</dbReference>
<keyword evidence="8" id="KW-1185">Reference proteome</keyword>
<accession>A0A8S1IZJ6</accession>
<feature type="transmembrane region" description="Helical" evidence="5">
    <location>
        <begin position="228"/>
        <end position="249"/>
    </location>
</feature>